<comment type="caution">
    <text evidence="1">The sequence shown here is derived from an EMBL/GenBank/DDBJ whole genome shotgun (WGS) entry which is preliminary data.</text>
</comment>
<sequence length="165" mass="17933">MAQSGLWRWTAPPGNDKSHLHFASSTHLPRKPALGARLLNKQRGDICFPGIACRPDWHVERASVERLHLVRLRRGAAASISGTAPSITAHLSPRHAGLGCSLYTGGSEAERFHALRLGLVPSDGCLDLLGDAGDERHVFSSAEQREPGDYEKHTALQMWICGAVK</sequence>
<dbReference type="AlphaFoldDB" id="A0A4Z2H9S9"/>
<dbReference type="EMBL" id="SRLO01000308">
    <property type="protein sequence ID" value="TNN61783.1"/>
    <property type="molecule type" value="Genomic_DNA"/>
</dbReference>
<accession>A0A4Z2H9S9</accession>
<evidence type="ECO:0000313" key="2">
    <source>
        <dbReference type="Proteomes" id="UP000314294"/>
    </source>
</evidence>
<reference evidence="1 2" key="1">
    <citation type="submission" date="2019-03" db="EMBL/GenBank/DDBJ databases">
        <title>First draft genome of Liparis tanakae, snailfish: a comprehensive survey of snailfish specific genes.</title>
        <authorList>
            <person name="Kim W."/>
            <person name="Song I."/>
            <person name="Jeong J.-H."/>
            <person name="Kim D."/>
            <person name="Kim S."/>
            <person name="Ryu S."/>
            <person name="Song J.Y."/>
            <person name="Lee S.K."/>
        </authorList>
    </citation>
    <scope>NUCLEOTIDE SEQUENCE [LARGE SCALE GENOMIC DNA]</scope>
    <source>
        <tissue evidence="1">Muscle</tissue>
    </source>
</reference>
<organism evidence="1 2">
    <name type="scientific">Liparis tanakae</name>
    <name type="common">Tanaka's snailfish</name>
    <dbReference type="NCBI Taxonomy" id="230148"/>
    <lineage>
        <taxon>Eukaryota</taxon>
        <taxon>Metazoa</taxon>
        <taxon>Chordata</taxon>
        <taxon>Craniata</taxon>
        <taxon>Vertebrata</taxon>
        <taxon>Euteleostomi</taxon>
        <taxon>Actinopterygii</taxon>
        <taxon>Neopterygii</taxon>
        <taxon>Teleostei</taxon>
        <taxon>Neoteleostei</taxon>
        <taxon>Acanthomorphata</taxon>
        <taxon>Eupercaria</taxon>
        <taxon>Perciformes</taxon>
        <taxon>Cottioidei</taxon>
        <taxon>Cottales</taxon>
        <taxon>Liparidae</taxon>
        <taxon>Liparis</taxon>
    </lineage>
</organism>
<proteinExistence type="predicted"/>
<dbReference type="Proteomes" id="UP000314294">
    <property type="component" value="Unassembled WGS sequence"/>
</dbReference>
<evidence type="ECO:0000313" key="1">
    <source>
        <dbReference type="EMBL" id="TNN61783.1"/>
    </source>
</evidence>
<gene>
    <name evidence="1" type="ORF">EYF80_028005</name>
</gene>
<name>A0A4Z2H9S9_9TELE</name>
<protein>
    <submittedName>
        <fullName evidence="1">Uncharacterized protein</fullName>
    </submittedName>
</protein>
<keyword evidence="2" id="KW-1185">Reference proteome</keyword>